<dbReference type="PANTHER" id="PTHR43344:SF2">
    <property type="entry name" value="PHOSPHOSERINE PHOSPHATASE"/>
    <property type="match status" value="1"/>
</dbReference>
<dbReference type="InterPro" id="IPR036412">
    <property type="entry name" value="HAD-like_sf"/>
</dbReference>
<evidence type="ECO:0000256" key="1">
    <source>
        <dbReference type="ARBA" id="ARBA00001946"/>
    </source>
</evidence>
<dbReference type="NCBIfam" id="TIGR01488">
    <property type="entry name" value="HAD-SF-IB"/>
    <property type="match status" value="1"/>
</dbReference>
<dbReference type="EC" id="3.1.3.3" evidence="4"/>
<evidence type="ECO:0000256" key="5">
    <source>
        <dbReference type="ARBA" id="ARBA00015196"/>
    </source>
</evidence>
<accession>A0ABT7W299</accession>
<dbReference type="SFLD" id="SFLDS00003">
    <property type="entry name" value="Haloacid_Dehalogenase"/>
    <property type="match status" value="1"/>
</dbReference>
<evidence type="ECO:0000256" key="7">
    <source>
        <dbReference type="ARBA" id="ARBA00022723"/>
    </source>
</evidence>
<evidence type="ECO:0000313" key="15">
    <source>
        <dbReference type="Proteomes" id="UP001175604"/>
    </source>
</evidence>
<keyword evidence="10" id="KW-0718">Serine biosynthesis</keyword>
<comment type="cofactor">
    <cofactor evidence="1">
        <name>Mg(2+)</name>
        <dbReference type="ChEBI" id="CHEBI:18420"/>
    </cofactor>
</comment>
<organism evidence="14 15">
    <name type="scientific">Bordetella petrii</name>
    <dbReference type="NCBI Taxonomy" id="94624"/>
    <lineage>
        <taxon>Bacteria</taxon>
        <taxon>Pseudomonadati</taxon>
        <taxon>Pseudomonadota</taxon>
        <taxon>Betaproteobacteria</taxon>
        <taxon>Burkholderiales</taxon>
        <taxon>Alcaligenaceae</taxon>
        <taxon>Bordetella</taxon>
    </lineage>
</organism>
<dbReference type="SFLD" id="SFLDG01136">
    <property type="entry name" value="C1.6:_Phosphoserine_Phosphatas"/>
    <property type="match status" value="1"/>
</dbReference>
<evidence type="ECO:0000313" key="14">
    <source>
        <dbReference type="EMBL" id="MDM9559311.1"/>
    </source>
</evidence>
<evidence type="ECO:0000256" key="13">
    <source>
        <dbReference type="ARBA" id="ARBA00048523"/>
    </source>
</evidence>
<dbReference type="Pfam" id="PF12710">
    <property type="entry name" value="HAD"/>
    <property type="match status" value="1"/>
</dbReference>
<reference evidence="14" key="1">
    <citation type="submission" date="2023-06" db="EMBL/GenBank/DDBJ databases">
        <title>full genome analysis of Phenantherene degrader P3.</title>
        <authorList>
            <person name="Akbar A."/>
            <person name="Rahmeh R."/>
            <person name="Kishk M."/>
        </authorList>
    </citation>
    <scope>NUCLEOTIDE SEQUENCE</scope>
    <source>
        <strain evidence="14">P3</strain>
    </source>
</reference>
<comment type="caution">
    <text evidence="14">The sequence shown here is derived from an EMBL/GenBank/DDBJ whole genome shotgun (WGS) entry which is preliminary data.</text>
</comment>
<dbReference type="InterPro" id="IPR004469">
    <property type="entry name" value="PSP"/>
</dbReference>
<keyword evidence="6" id="KW-0028">Amino-acid biosynthesis</keyword>
<dbReference type="InterPro" id="IPR023214">
    <property type="entry name" value="HAD_sf"/>
</dbReference>
<dbReference type="EMBL" id="JAUDJE010000007">
    <property type="protein sequence ID" value="MDM9559311.1"/>
    <property type="molecule type" value="Genomic_DNA"/>
</dbReference>
<dbReference type="Gene3D" id="3.40.50.1000">
    <property type="entry name" value="HAD superfamily/HAD-like"/>
    <property type="match status" value="1"/>
</dbReference>
<dbReference type="RefSeq" id="WP_249278601.1">
    <property type="nucleotide sequence ID" value="NZ_JAUDJE010000007.1"/>
</dbReference>
<dbReference type="GO" id="GO:0016787">
    <property type="term" value="F:hydrolase activity"/>
    <property type="evidence" value="ECO:0007669"/>
    <property type="project" value="UniProtKB-KW"/>
</dbReference>
<evidence type="ECO:0000256" key="4">
    <source>
        <dbReference type="ARBA" id="ARBA00012640"/>
    </source>
</evidence>
<evidence type="ECO:0000256" key="3">
    <source>
        <dbReference type="ARBA" id="ARBA00009184"/>
    </source>
</evidence>
<dbReference type="PANTHER" id="PTHR43344">
    <property type="entry name" value="PHOSPHOSERINE PHOSPHATASE"/>
    <property type="match status" value="1"/>
</dbReference>
<keyword evidence="9" id="KW-0460">Magnesium</keyword>
<dbReference type="InterPro" id="IPR050582">
    <property type="entry name" value="HAD-like_SerB"/>
</dbReference>
<keyword evidence="15" id="KW-1185">Reference proteome</keyword>
<evidence type="ECO:0000256" key="11">
    <source>
        <dbReference type="ARBA" id="ARBA00031693"/>
    </source>
</evidence>
<dbReference type="SFLD" id="SFLDG01137">
    <property type="entry name" value="C1.6.1:_Phosphoserine_Phosphat"/>
    <property type="match status" value="1"/>
</dbReference>
<dbReference type="SFLD" id="SFLDF00029">
    <property type="entry name" value="phosphoserine_phosphatase"/>
    <property type="match status" value="1"/>
</dbReference>
<name>A0ABT7W299_9BORD</name>
<evidence type="ECO:0000256" key="9">
    <source>
        <dbReference type="ARBA" id="ARBA00022842"/>
    </source>
</evidence>
<evidence type="ECO:0000256" key="10">
    <source>
        <dbReference type="ARBA" id="ARBA00023299"/>
    </source>
</evidence>
<evidence type="ECO:0000256" key="8">
    <source>
        <dbReference type="ARBA" id="ARBA00022801"/>
    </source>
</evidence>
<gene>
    <name evidence="14" type="primary">serB</name>
    <name evidence="14" type="ORF">QUC21_09740</name>
</gene>
<evidence type="ECO:0000256" key="2">
    <source>
        <dbReference type="ARBA" id="ARBA00005135"/>
    </source>
</evidence>
<comment type="catalytic activity">
    <reaction evidence="13">
        <text>O-phospho-D-serine + H2O = D-serine + phosphate</text>
        <dbReference type="Rhea" id="RHEA:24873"/>
        <dbReference type="ChEBI" id="CHEBI:15377"/>
        <dbReference type="ChEBI" id="CHEBI:35247"/>
        <dbReference type="ChEBI" id="CHEBI:43474"/>
        <dbReference type="ChEBI" id="CHEBI:58680"/>
        <dbReference type="EC" id="3.1.3.3"/>
    </reaction>
</comment>
<comment type="similarity">
    <text evidence="3">Belongs to the HAD-like hydrolase superfamily. SerB family.</text>
</comment>
<keyword evidence="7" id="KW-0479">Metal-binding</keyword>
<proteinExistence type="inferred from homology"/>
<evidence type="ECO:0000256" key="12">
    <source>
        <dbReference type="ARBA" id="ARBA00048138"/>
    </source>
</evidence>
<comment type="catalytic activity">
    <reaction evidence="12">
        <text>O-phospho-L-serine + H2O = L-serine + phosphate</text>
        <dbReference type="Rhea" id="RHEA:21208"/>
        <dbReference type="ChEBI" id="CHEBI:15377"/>
        <dbReference type="ChEBI" id="CHEBI:33384"/>
        <dbReference type="ChEBI" id="CHEBI:43474"/>
        <dbReference type="ChEBI" id="CHEBI:57524"/>
        <dbReference type="EC" id="3.1.3.3"/>
    </reaction>
</comment>
<evidence type="ECO:0000256" key="6">
    <source>
        <dbReference type="ARBA" id="ARBA00022605"/>
    </source>
</evidence>
<keyword evidence="8 14" id="KW-0378">Hydrolase</keyword>
<sequence>MEVILQADTPLSDSFAERAAACVGAPSYTRVDEGQVQLRATAPAAAQGGWRDALLALCQPQRADVAMLPQRRSLADYRLIVFDMDSTLINVECIDELAACVGRAAEVAALTDAAMRDPSIPYDDSLRARVRCLRGLPLADVHRTYEQRVAFNPGARELVAHARGLGLRTALVSGGFAEFAEPVRQALGIDYMVCNRLQAADGLLTGELVGTLINAREKANALQALCDQLHCPTADAIAVGDGSNDLGMMALAGVAVGYRAKPVVRQRAHVLIDHGSLQRLASMLGGQAASGRGTESR</sequence>
<dbReference type="Proteomes" id="UP001175604">
    <property type="component" value="Unassembled WGS sequence"/>
</dbReference>
<dbReference type="SUPFAM" id="SSF56784">
    <property type="entry name" value="HAD-like"/>
    <property type="match status" value="1"/>
</dbReference>
<protein>
    <recommendedName>
        <fullName evidence="5">Phosphoserine phosphatase</fullName>
        <ecNumber evidence="4">3.1.3.3</ecNumber>
    </recommendedName>
    <alternativeName>
        <fullName evidence="11">O-phosphoserine phosphohydrolase</fullName>
    </alternativeName>
</protein>
<comment type="pathway">
    <text evidence="2">Amino-acid biosynthesis; L-serine biosynthesis; L-serine from 3-phospho-D-glycerate: step 3/3.</text>
</comment>
<dbReference type="NCBIfam" id="TIGR00338">
    <property type="entry name" value="serB"/>
    <property type="match status" value="1"/>
</dbReference>